<evidence type="ECO:0000256" key="1">
    <source>
        <dbReference type="ARBA" id="ARBA00022714"/>
    </source>
</evidence>
<dbReference type="PROSITE" id="PS51296">
    <property type="entry name" value="RIESKE"/>
    <property type="match status" value="1"/>
</dbReference>
<dbReference type="InterPro" id="IPR006076">
    <property type="entry name" value="FAD-dep_OxRdtase"/>
</dbReference>
<name>A0A2P8GIK0_9BACT</name>
<sequence length="522" mass="57044">MARNKHNSKKGNAPDARGWARDGQNASLWNGHLALKREGATVPETDVYDVLIVGAGITGLTTALLLQQAGKRCVVADAHHAGFGTTGGTTAHINTFADNTYAEVEQAFGKEAAPLFADSIRGAVELIRHFVGTCQIDCDLEWRQGYVYAETEEEVKQLEELYQSALRAGVKAAPADDVPTPVPYLAAVVFDDQAQFHPLKYIGGLLNEFRKSGGAVVENACIREVETADGYYTAIADQHRLRAKRVVYATHIPPGGINVLHFRNASYRSYVIAVTLADGAYPDALVYDCQEPYHYFRTHTIDGQPYLVAGGNDHKTGHDDPQKAFADLIAYTRKYYHVERVAYQWSAQYYVPADGLPYIGHLPGAPDGIYAATGYNGNGMILGTAAAQVLSDLIMTGESKYKTLYDPARVKPVAGFAEVVKESADVVKRFIGDRFGIAHIDSLADVSPDEGRVIELDGEKLAVYRDSVGDIHVLDPVCTHAKCIVQWNTEEKSWDCPCHGARFDCLGHVLTDPARADLDQLL</sequence>
<dbReference type="GO" id="GO:0051537">
    <property type="term" value="F:2 iron, 2 sulfur cluster binding"/>
    <property type="evidence" value="ECO:0007669"/>
    <property type="project" value="UniProtKB-KW"/>
</dbReference>
<dbReference type="InterPro" id="IPR036188">
    <property type="entry name" value="FAD/NAD-bd_sf"/>
</dbReference>
<dbReference type="GO" id="GO:0046872">
    <property type="term" value="F:metal ion binding"/>
    <property type="evidence" value="ECO:0007669"/>
    <property type="project" value="UniProtKB-KW"/>
</dbReference>
<dbReference type="Gene3D" id="3.30.9.10">
    <property type="entry name" value="D-Amino Acid Oxidase, subunit A, domain 2"/>
    <property type="match status" value="1"/>
</dbReference>
<keyword evidence="1" id="KW-0001">2Fe-2S</keyword>
<keyword evidence="2" id="KW-0479">Metal-binding</keyword>
<dbReference type="PANTHER" id="PTHR13847:SF274">
    <property type="entry name" value="RIESKE 2FE-2S IRON-SULFUR PROTEIN YHFW-RELATED"/>
    <property type="match status" value="1"/>
</dbReference>
<dbReference type="RefSeq" id="WP_106593482.1">
    <property type="nucleotide sequence ID" value="NZ_PYAS01000001.1"/>
</dbReference>
<organism evidence="7 8">
    <name type="scientific">Dyadobacter jiangsuensis</name>
    <dbReference type="NCBI Taxonomy" id="1591085"/>
    <lineage>
        <taxon>Bacteria</taxon>
        <taxon>Pseudomonadati</taxon>
        <taxon>Bacteroidota</taxon>
        <taxon>Cytophagia</taxon>
        <taxon>Cytophagales</taxon>
        <taxon>Spirosomataceae</taxon>
        <taxon>Dyadobacter</taxon>
    </lineage>
</organism>
<gene>
    <name evidence="7" type="ORF">CLV60_101162</name>
</gene>
<evidence type="ECO:0000313" key="8">
    <source>
        <dbReference type="Proteomes" id="UP000241964"/>
    </source>
</evidence>
<keyword evidence="4" id="KW-0411">Iron-sulfur</keyword>
<evidence type="ECO:0000256" key="2">
    <source>
        <dbReference type="ARBA" id="ARBA00022723"/>
    </source>
</evidence>
<dbReference type="SUPFAM" id="SSF51905">
    <property type="entry name" value="FAD/NAD(P)-binding domain"/>
    <property type="match status" value="1"/>
</dbReference>
<evidence type="ECO:0000256" key="5">
    <source>
        <dbReference type="SAM" id="MobiDB-lite"/>
    </source>
</evidence>
<evidence type="ECO:0000256" key="4">
    <source>
        <dbReference type="ARBA" id="ARBA00023014"/>
    </source>
</evidence>
<dbReference type="Gene3D" id="2.102.10.10">
    <property type="entry name" value="Rieske [2Fe-2S] iron-sulphur domain"/>
    <property type="match status" value="1"/>
</dbReference>
<keyword evidence="8" id="KW-1185">Reference proteome</keyword>
<accession>A0A2P8GIK0</accession>
<dbReference type="GO" id="GO:0005737">
    <property type="term" value="C:cytoplasm"/>
    <property type="evidence" value="ECO:0007669"/>
    <property type="project" value="TreeGrafter"/>
</dbReference>
<dbReference type="Pfam" id="PF00355">
    <property type="entry name" value="Rieske"/>
    <property type="match status" value="1"/>
</dbReference>
<comment type="caution">
    <text evidence="7">The sequence shown here is derived from an EMBL/GenBank/DDBJ whole genome shotgun (WGS) entry which is preliminary data.</text>
</comment>
<dbReference type="AlphaFoldDB" id="A0A2P8GIK0"/>
<dbReference type="Gene3D" id="3.50.50.60">
    <property type="entry name" value="FAD/NAD(P)-binding domain"/>
    <property type="match status" value="1"/>
</dbReference>
<dbReference type="Proteomes" id="UP000241964">
    <property type="component" value="Unassembled WGS sequence"/>
</dbReference>
<protein>
    <submittedName>
        <fullName evidence="7">Glycine/D-amino acid oxidase-like deaminating enzyme</fullName>
    </submittedName>
</protein>
<proteinExistence type="predicted"/>
<evidence type="ECO:0000256" key="3">
    <source>
        <dbReference type="ARBA" id="ARBA00023004"/>
    </source>
</evidence>
<feature type="region of interest" description="Disordered" evidence="5">
    <location>
        <begin position="1"/>
        <end position="21"/>
    </location>
</feature>
<reference evidence="7 8" key="1">
    <citation type="submission" date="2018-03" db="EMBL/GenBank/DDBJ databases">
        <title>Genomic Encyclopedia of Archaeal and Bacterial Type Strains, Phase II (KMG-II): from individual species to whole genera.</title>
        <authorList>
            <person name="Goeker M."/>
        </authorList>
    </citation>
    <scope>NUCLEOTIDE SEQUENCE [LARGE SCALE GENOMIC DNA]</scope>
    <source>
        <strain evidence="7 8">DSM 29057</strain>
    </source>
</reference>
<evidence type="ECO:0000259" key="6">
    <source>
        <dbReference type="PROSITE" id="PS51296"/>
    </source>
</evidence>
<dbReference type="SUPFAM" id="SSF50022">
    <property type="entry name" value="ISP domain"/>
    <property type="match status" value="1"/>
</dbReference>
<dbReference type="InterPro" id="IPR036922">
    <property type="entry name" value="Rieske_2Fe-2S_sf"/>
</dbReference>
<evidence type="ECO:0000313" key="7">
    <source>
        <dbReference type="EMBL" id="PSL33793.1"/>
    </source>
</evidence>
<dbReference type="Pfam" id="PF01266">
    <property type="entry name" value="DAO"/>
    <property type="match status" value="1"/>
</dbReference>
<feature type="domain" description="Rieske" evidence="6">
    <location>
        <begin position="438"/>
        <end position="522"/>
    </location>
</feature>
<keyword evidence="3" id="KW-0408">Iron</keyword>
<dbReference type="PANTHER" id="PTHR13847">
    <property type="entry name" value="SARCOSINE DEHYDROGENASE-RELATED"/>
    <property type="match status" value="1"/>
</dbReference>
<dbReference type="InterPro" id="IPR017941">
    <property type="entry name" value="Rieske_2Fe-2S"/>
</dbReference>
<dbReference type="OrthoDB" id="9767869at2"/>
<dbReference type="EMBL" id="PYAS01000001">
    <property type="protein sequence ID" value="PSL33793.1"/>
    <property type="molecule type" value="Genomic_DNA"/>
</dbReference>